<feature type="region of interest" description="Disordered" evidence="1">
    <location>
        <begin position="425"/>
        <end position="514"/>
    </location>
</feature>
<organism evidence="2 3">
    <name type="scientific">Spongisporangium articulatum</name>
    <dbReference type="NCBI Taxonomy" id="3362603"/>
    <lineage>
        <taxon>Bacteria</taxon>
        <taxon>Bacillati</taxon>
        <taxon>Actinomycetota</taxon>
        <taxon>Actinomycetes</taxon>
        <taxon>Kineosporiales</taxon>
        <taxon>Kineosporiaceae</taxon>
        <taxon>Spongisporangium</taxon>
    </lineage>
</organism>
<feature type="region of interest" description="Disordered" evidence="1">
    <location>
        <begin position="681"/>
        <end position="718"/>
    </location>
</feature>
<dbReference type="EMBL" id="JBITLV010000001">
    <property type="protein sequence ID" value="MFI7585890.1"/>
    <property type="molecule type" value="Genomic_DNA"/>
</dbReference>
<dbReference type="Proteomes" id="UP001612915">
    <property type="component" value="Unassembled WGS sequence"/>
</dbReference>
<keyword evidence="3" id="KW-1185">Reference proteome</keyword>
<feature type="compositionally biased region" description="Basic and acidic residues" evidence="1">
    <location>
        <begin position="429"/>
        <end position="441"/>
    </location>
</feature>
<protein>
    <submittedName>
        <fullName evidence="2">Uncharacterized protein</fullName>
    </submittedName>
</protein>
<evidence type="ECO:0000313" key="2">
    <source>
        <dbReference type="EMBL" id="MFI7585890.1"/>
    </source>
</evidence>
<proteinExistence type="predicted"/>
<sequence length="982" mass="102047">MAASLLLEGPDLRALLEQAHQQGGPQARIVRAEKVRHGGVFGFFAREVFEVAVEIPGPDEDTTEQPDAVAPAAGATSAGAGETPARETGAPQPVPDPPAAGPVKAEMTPIPTGLMDLAARVEAQERAAAGEAVAHAAQTEAQLHDVPLAVGGVIGHELSAPMIRIEGEFDDVDEPDGRHDEPEPVRPQFTALIDQLRTGVRDGRHREDGYRHTTDHPVVAALHAGLNDDPEDLDGVPHGLGSQHTVSALEAEAWAHVMTENDPASETDGSTMSEPTATGDVEALYADLDPHPFAATSHRLDSDDDHGLGLPPLPDFHDGHDLLDEHGASHALDALDAEDGDGPVEHPEPLPAAPSNRAASILPKAAKPAKATKAPKSGRRRGFTPLRGQVDEIDLHLDGGHDHGADAPVAPATAEATRAMVEEAVAGRAAERSAARAEKGARLSAEATRPVPGGSRRSDAPLTRNPEPQADQPATTMPTTMPTTMATPPATPEMHTESHPDHESRGEILPSTPTDRRASWWRLGRKRRTPVEPMHWMHPEGEPGTGDASTAGPETAVSSTSSAPAGGSTGGYPAIDEPVDEETSASAFGPASAFDAQSAFGSSSASAFAHSAAMPTPMPRPSFPAAMPTTDAPVVPAAPPVATPAPAPVAMPTPPAATPPAAPAPAASPPVAMPPVAMPPVAMPTPADEPEDFAPVWHEPAPVDDAPEPPTSEDTEPAVEPFWHDEGPLAADAEPAPAVPAAMPEQRTGGFTAAVTDGPVGSATAGVIENVDELADDRQALRDLGLPAAWTRRLVAGDRFTSVLGILDRLPELEIDGDDPVIVVVGPSDVVELEAHRTALDLPVDGRPRAVVALPGTTGEAVREAVAAANATRPVVVAIPLEFGADATEVRALIHDLRTHSVIAVVDATQPLEAMTRWFDSLERVDAVALDRALESSRPAAVLGLDVPVVRLDGIAMDRIGWAALLCAQLAARDLEQLADAR</sequence>
<feature type="compositionally biased region" description="Low complexity" evidence="1">
    <location>
        <begin position="363"/>
        <end position="375"/>
    </location>
</feature>
<name>A0ABW8AHQ2_9ACTN</name>
<evidence type="ECO:0000313" key="3">
    <source>
        <dbReference type="Proteomes" id="UP001612915"/>
    </source>
</evidence>
<comment type="caution">
    <text evidence="2">The sequence shown here is derived from an EMBL/GenBank/DDBJ whole genome shotgun (WGS) entry which is preliminary data.</text>
</comment>
<gene>
    <name evidence="2" type="ORF">ACIB24_02300</name>
</gene>
<feature type="compositionally biased region" description="Low complexity" evidence="1">
    <location>
        <begin position="473"/>
        <end position="488"/>
    </location>
</feature>
<feature type="compositionally biased region" description="Basic and acidic residues" evidence="1">
    <location>
        <begin position="494"/>
        <end position="506"/>
    </location>
</feature>
<feature type="region of interest" description="Disordered" evidence="1">
    <location>
        <begin position="335"/>
        <end position="388"/>
    </location>
</feature>
<feature type="region of interest" description="Disordered" evidence="1">
    <location>
        <begin position="57"/>
        <end position="100"/>
    </location>
</feature>
<feature type="compositionally biased region" description="Acidic residues" evidence="1">
    <location>
        <begin position="705"/>
        <end position="717"/>
    </location>
</feature>
<feature type="region of interest" description="Disordered" evidence="1">
    <location>
        <begin position="533"/>
        <end position="583"/>
    </location>
</feature>
<dbReference type="RefSeq" id="WP_398274561.1">
    <property type="nucleotide sequence ID" value="NZ_JBITLV010000001.1"/>
</dbReference>
<feature type="region of interest" description="Disordered" evidence="1">
    <location>
        <begin position="295"/>
        <end position="322"/>
    </location>
</feature>
<reference evidence="2 3" key="1">
    <citation type="submission" date="2024-10" db="EMBL/GenBank/DDBJ databases">
        <title>The Natural Products Discovery Center: Release of the First 8490 Sequenced Strains for Exploring Actinobacteria Biosynthetic Diversity.</title>
        <authorList>
            <person name="Kalkreuter E."/>
            <person name="Kautsar S.A."/>
            <person name="Yang D."/>
            <person name="Bader C.D."/>
            <person name="Teijaro C.N."/>
            <person name="Fluegel L."/>
            <person name="Davis C.M."/>
            <person name="Simpson J.R."/>
            <person name="Lauterbach L."/>
            <person name="Steele A.D."/>
            <person name="Gui C."/>
            <person name="Meng S."/>
            <person name="Li G."/>
            <person name="Viehrig K."/>
            <person name="Ye F."/>
            <person name="Su P."/>
            <person name="Kiefer A.F."/>
            <person name="Nichols A."/>
            <person name="Cepeda A.J."/>
            <person name="Yan W."/>
            <person name="Fan B."/>
            <person name="Jiang Y."/>
            <person name="Adhikari A."/>
            <person name="Zheng C.-J."/>
            <person name="Schuster L."/>
            <person name="Cowan T.M."/>
            <person name="Smanski M.J."/>
            <person name="Chevrette M.G."/>
            <person name="De Carvalho L.P.S."/>
            <person name="Shen B."/>
        </authorList>
    </citation>
    <scope>NUCLEOTIDE SEQUENCE [LARGE SCALE GENOMIC DNA]</scope>
    <source>
        <strain evidence="2 3">NPDC049639</strain>
    </source>
</reference>
<feature type="compositionally biased region" description="Low complexity" evidence="1">
    <location>
        <begin position="68"/>
        <end position="83"/>
    </location>
</feature>
<feature type="compositionally biased region" description="Basic and acidic residues" evidence="1">
    <location>
        <begin position="298"/>
        <end position="307"/>
    </location>
</feature>
<feature type="compositionally biased region" description="Low complexity" evidence="1">
    <location>
        <begin position="555"/>
        <end position="566"/>
    </location>
</feature>
<evidence type="ECO:0000256" key="1">
    <source>
        <dbReference type="SAM" id="MobiDB-lite"/>
    </source>
</evidence>
<accession>A0ABW8AHQ2</accession>